<dbReference type="Proteomes" id="UP000662770">
    <property type="component" value="Chromosome"/>
</dbReference>
<keyword evidence="2" id="KW-1185">Reference proteome</keyword>
<evidence type="ECO:0000313" key="2">
    <source>
        <dbReference type="Proteomes" id="UP000662770"/>
    </source>
</evidence>
<gene>
    <name evidence="1" type="ORF">JYB87_00420</name>
</gene>
<protein>
    <submittedName>
        <fullName evidence="1">Uncharacterized protein</fullName>
    </submittedName>
</protein>
<sequence length="72" mass="8457">MTTINESIDAILRREPHLTRDEAIQLFLSKRTLRRKKKQIKTKIIRNQERKMKGKKPKKTIKFLSGGAVSPR</sequence>
<dbReference type="RefSeq" id="WP_207354966.1">
    <property type="nucleotide sequence ID" value="NZ_CP071503.1"/>
</dbReference>
<evidence type="ECO:0000313" key="1">
    <source>
        <dbReference type="EMBL" id="QSX33755.1"/>
    </source>
</evidence>
<dbReference type="EMBL" id="CP071503">
    <property type="protein sequence ID" value="QSX33755.1"/>
    <property type="molecule type" value="Genomic_DNA"/>
</dbReference>
<reference evidence="1 2" key="1">
    <citation type="submission" date="2021-03" db="EMBL/GenBank/DDBJ databases">
        <title>Novel species identification of genus Shewanella.</title>
        <authorList>
            <person name="Liu G."/>
            <person name="Zhang Q."/>
        </authorList>
    </citation>
    <scope>NUCLEOTIDE SEQUENCE [LARGE SCALE GENOMIC DNA]</scope>
    <source>
        <strain evidence="1 2">FJAT-51800</strain>
    </source>
</reference>
<proteinExistence type="predicted"/>
<name>A0ABX7QST3_9GAMM</name>
<accession>A0ABX7QST3</accession>
<organism evidence="1 2">
    <name type="scientific">Shewanella avicenniae</name>
    <dbReference type="NCBI Taxonomy" id="2814294"/>
    <lineage>
        <taxon>Bacteria</taxon>
        <taxon>Pseudomonadati</taxon>
        <taxon>Pseudomonadota</taxon>
        <taxon>Gammaproteobacteria</taxon>
        <taxon>Alteromonadales</taxon>
        <taxon>Shewanellaceae</taxon>
        <taxon>Shewanella</taxon>
    </lineage>
</organism>